<feature type="domain" description="DUF1468" evidence="2">
    <location>
        <begin position="13"/>
        <end position="150"/>
    </location>
</feature>
<feature type="transmembrane region" description="Helical" evidence="1">
    <location>
        <begin position="86"/>
        <end position="119"/>
    </location>
</feature>
<dbReference type="RefSeq" id="WP_023433210.1">
    <property type="nucleotide sequence ID" value="NZ_AWXZ01000039.1"/>
</dbReference>
<proteinExistence type="predicted"/>
<reference evidence="3 4" key="1">
    <citation type="journal article" date="2014" name="Genome Announc.">
        <title>Draft Genome Sequence of Lutibaculum baratangense Strain AMV1T, Isolated from a Mud Volcano in Andamans, India.</title>
        <authorList>
            <person name="Singh A."/>
            <person name="Sreenivas A."/>
            <person name="Sathyanarayana Reddy G."/>
            <person name="Pinnaka A.K."/>
            <person name="Shivaji S."/>
        </authorList>
    </citation>
    <scope>NUCLEOTIDE SEQUENCE [LARGE SCALE GENOMIC DNA]</scope>
    <source>
        <strain evidence="3 4">AMV1</strain>
    </source>
</reference>
<dbReference type="OrthoDB" id="8480216at2"/>
<dbReference type="AlphaFoldDB" id="V4T906"/>
<feature type="transmembrane region" description="Helical" evidence="1">
    <location>
        <begin position="125"/>
        <end position="145"/>
    </location>
</feature>
<keyword evidence="1" id="KW-0812">Transmembrane</keyword>
<dbReference type="InterPro" id="IPR009936">
    <property type="entry name" value="DUF1468"/>
</dbReference>
<keyword evidence="1" id="KW-1133">Transmembrane helix</keyword>
<comment type="caution">
    <text evidence="3">The sequence shown here is derived from an EMBL/GenBank/DDBJ whole genome shotgun (WGS) entry which is preliminary data.</text>
</comment>
<feature type="transmembrane region" description="Helical" evidence="1">
    <location>
        <begin position="7"/>
        <end position="26"/>
    </location>
</feature>
<evidence type="ECO:0000256" key="1">
    <source>
        <dbReference type="SAM" id="Phobius"/>
    </source>
</evidence>
<dbReference type="EMBL" id="AWXZ01000039">
    <property type="protein sequence ID" value="ESR23023.1"/>
    <property type="molecule type" value="Genomic_DNA"/>
</dbReference>
<keyword evidence="1" id="KW-0472">Membrane</keyword>
<evidence type="ECO:0000313" key="4">
    <source>
        <dbReference type="Proteomes" id="UP000017819"/>
    </source>
</evidence>
<protein>
    <recommendedName>
        <fullName evidence="2">DUF1468 domain-containing protein</fullName>
    </recommendedName>
</protein>
<gene>
    <name evidence="3" type="ORF">N177_3091</name>
</gene>
<dbReference type="STRING" id="631454.N177_3091"/>
<dbReference type="Pfam" id="PF07331">
    <property type="entry name" value="TctB"/>
    <property type="match status" value="1"/>
</dbReference>
<feature type="transmembrane region" description="Helical" evidence="1">
    <location>
        <begin position="38"/>
        <end position="58"/>
    </location>
</feature>
<sequence>MEKRPGLIPELIIPIGAIAFGIYYLSTVWSLPFQARVVGIYVSGAIAILSLIIFVRLAREFASGRKSLGFRGFFTDPTAEVRRWGVLVMTVLFIALMPLLGFTVSLFLFVLGTVLMIAGMERLKHALIIASATTVIAFAIFILLVKVRFPLSIVDTTIRNWVL</sequence>
<name>V4T906_9HYPH</name>
<keyword evidence="4" id="KW-1185">Reference proteome</keyword>
<evidence type="ECO:0000313" key="3">
    <source>
        <dbReference type="EMBL" id="ESR23023.1"/>
    </source>
</evidence>
<organism evidence="3 4">
    <name type="scientific">Lutibaculum baratangense AMV1</name>
    <dbReference type="NCBI Taxonomy" id="631454"/>
    <lineage>
        <taxon>Bacteria</taxon>
        <taxon>Pseudomonadati</taxon>
        <taxon>Pseudomonadota</taxon>
        <taxon>Alphaproteobacteria</taxon>
        <taxon>Hyphomicrobiales</taxon>
        <taxon>Tepidamorphaceae</taxon>
        <taxon>Lutibaculum</taxon>
    </lineage>
</organism>
<dbReference type="Proteomes" id="UP000017819">
    <property type="component" value="Unassembled WGS sequence"/>
</dbReference>
<accession>V4T906</accession>
<evidence type="ECO:0000259" key="2">
    <source>
        <dbReference type="Pfam" id="PF07331"/>
    </source>
</evidence>